<dbReference type="AlphaFoldDB" id="A0ABD5QKT3"/>
<dbReference type="PROSITE" id="PS51318">
    <property type="entry name" value="TAT"/>
    <property type="match status" value="1"/>
</dbReference>
<keyword evidence="2" id="KW-1185">Reference proteome</keyword>
<gene>
    <name evidence="1" type="ORF">ACFPFO_22070</name>
</gene>
<reference evidence="1 2" key="1">
    <citation type="journal article" date="2019" name="Int. J. Syst. Evol. Microbiol.">
        <title>The Global Catalogue of Microorganisms (GCM) 10K type strain sequencing project: providing services to taxonomists for standard genome sequencing and annotation.</title>
        <authorList>
            <consortium name="The Broad Institute Genomics Platform"/>
            <consortium name="The Broad Institute Genome Sequencing Center for Infectious Disease"/>
            <person name="Wu L."/>
            <person name="Ma J."/>
        </authorList>
    </citation>
    <scope>NUCLEOTIDE SEQUENCE [LARGE SCALE GENOMIC DNA]</scope>
    <source>
        <strain evidence="1 2">CGMCC 1.15824</strain>
    </source>
</reference>
<dbReference type="Gene3D" id="2.130.10.10">
    <property type="entry name" value="YVTN repeat-like/Quinoprotein amine dehydrogenase"/>
    <property type="match status" value="1"/>
</dbReference>
<dbReference type="EMBL" id="JBHSJG010000072">
    <property type="protein sequence ID" value="MFC4990387.1"/>
    <property type="molecule type" value="Genomic_DNA"/>
</dbReference>
<sequence>MSDRPSRRRVLAGALASLGVAGCLSDPDGRWVRADVPTDATLHGVVATREGAYAVGEDGIVLARADGGWSVRLPSGPAGARNELRSVDVTDNGRTVWFAGDSGALGAYDVVADRAVDFTAPNGLTSSWEAIAVGGLSGSERLFLVNSSGFVLRGRRDGTALEWAGATEPTTGSSVAALDVTPLEYAYLCDTDGGVYESGDGGETWRRLGVEGASVTFHDAAAVDPGHVSVVGGNGVIYRYDGGAWSRTVVGQQPLTSIVRDRYDGLAVSAAGGVYERSFDGWEELEAIDAGNDLRAVTLGTSRTPRIIVGESGTVLERRF</sequence>
<dbReference type="Proteomes" id="UP001595925">
    <property type="component" value="Unassembled WGS sequence"/>
</dbReference>
<dbReference type="RefSeq" id="WP_224828695.1">
    <property type="nucleotide sequence ID" value="NZ_JAIVEF010000009.1"/>
</dbReference>
<name>A0ABD5QKT3_9EURY</name>
<protein>
    <submittedName>
        <fullName evidence="1">WD40/YVTN/BNR-like repeat-containing protein</fullName>
    </submittedName>
</protein>
<accession>A0ABD5QKT3</accession>
<evidence type="ECO:0000313" key="2">
    <source>
        <dbReference type="Proteomes" id="UP001595925"/>
    </source>
</evidence>
<dbReference type="PROSITE" id="PS51257">
    <property type="entry name" value="PROKAR_LIPOPROTEIN"/>
    <property type="match status" value="1"/>
</dbReference>
<dbReference type="SUPFAM" id="SSF110296">
    <property type="entry name" value="Oligoxyloglucan reducing end-specific cellobiohydrolase"/>
    <property type="match status" value="1"/>
</dbReference>
<organism evidence="1 2">
    <name type="scientific">Saliphagus infecundisoli</name>
    <dbReference type="NCBI Taxonomy" id="1849069"/>
    <lineage>
        <taxon>Archaea</taxon>
        <taxon>Methanobacteriati</taxon>
        <taxon>Methanobacteriota</taxon>
        <taxon>Stenosarchaea group</taxon>
        <taxon>Halobacteria</taxon>
        <taxon>Halobacteriales</taxon>
        <taxon>Natrialbaceae</taxon>
        <taxon>Saliphagus</taxon>
    </lineage>
</organism>
<dbReference type="InterPro" id="IPR006311">
    <property type="entry name" value="TAT_signal"/>
</dbReference>
<evidence type="ECO:0000313" key="1">
    <source>
        <dbReference type="EMBL" id="MFC4990387.1"/>
    </source>
</evidence>
<dbReference type="InterPro" id="IPR015943">
    <property type="entry name" value="WD40/YVTN_repeat-like_dom_sf"/>
</dbReference>
<comment type="caution">
    <text evidence="1">The sequence shown here is derived from an EMBL/GenBank/DDBJ whole genome shotgun (WGS) entry which is preliminary data.</text>
</comment>
<proteinExistence type="predicted"/>